<organism evidence="1 2">
    <name type="scientific">Bacteroides uniformis</name>
    <dbReference type="NCBI Taxonomy" id="820"/>
    <lineage>
        <taxon>Bacteria</taxon>
        <taxon>Pseudomonadati</taxon>
        <taxon>Bacteroidota</taxon>
        <taxon>Bacteroidia</taxon>
        <taxon>Bacteroidales</taxon>
        <taxon>Bacteroidaceae</taxon>
        <taxon>Bacteroides</taxon>
    </lineage>
</organism>
<evidence type="ECO:0000313" key="2">
    <source>
        <dbReference type="Proteomes" id="UP000260759"/>
    </source>
</evidence>
<dbReference type="Proteomes" id="UP000260759">
    <property type="component" value="Unassembled WGS sequence"/>
</dbReference>
<reference evidence="1 2" key="1">
    <citation type="submission" date="2018-08" db="EMBL/GenBank/DDBJ databases">
        <title>A genome reference for cultivated species of the human gut microbiota.</title>
        <authorList>
            <person name="Zou Y."/>
            <person name="Xue W."/>
            <person name="Luo G."/>
        </authorList>
    </citation>
    <scope>NUCLEOTIDE SEQUENCE [LARGE SCALE GENOMIC DNA]</scope>
    <source>
        <strain evidence="1 2">OM03-4</strain>
    </source>
</reference>
<proteinExistence type="predicted"/>
<accession>A0A3E5F266</accession>
<dbReference type="EMBL" id="QSVA01000005">
    <property type="protein sequence ID" value="RGN95106.1"/>
    <property type="molecule type" value="Genomic_DNA"/>
</dbReference>
<evidence type="ECO:0000313" key="1">
    <source>
        <dbReference type="EMBL" id="RGN95106.1"/>
    </source>
</evidence>
<sequence length="227" mass="26203">MINILDASSFNYSRTRKYSNFEFILTKCVIVYNLILNSGINLANDENLIRDEFLKYLKDFDFKVKNELRHLIFDKEVPETTGRVDIRILSTKDEYVNDRAYYIIECKRLNATNLKGTTGLNAEYVKNGICRFSTGYYSSYFGCSAMFGFLVEPVNIQEGIVNNINSMLNTNLINAQDQSVNANATQQMQYENFANGYSYSYVSKHTHSSGNELVLYHLMFDFSKNIQ</sequence>
<dbReference type="AlphaFoldDB" id="A0A3E5F266"/>
<comment type="caution">
    <text evidence="1">The sequence shown here is derived from an EMBL/GenBank/DDBJ whole genome shotgun (WGS) entry which is preliminary data.</text>
</comment>
<gene>
    <name evidence="1" type="ORF">DXB37_08060</name>
</gene>
<protein>
    <submittedName>
        <fullName evidence="1">Uncharacterized protein</fullName>
    </submittedName>
</protein>
<name>A0A3E5F266_BACUN</name>